<evidence type="ECO:0008006" key="4">
    <source>
        <dbReference type="Google" id="ProtNLM"/>
    </source>
</evidence>
<dbReference type="Proteomes" id="UP000244193">
    <property type="component" value="Chromosome"/>
</dbReference>
<dbReference type="KEGG" id="fmg:HYN48_13945"/>
<name>A0A2S0RIZ7_9FLAO</name>
<accession>A0A2S0RIZ7</accession>
<proteinExistence type="predicted"/>
<dbReference type="EMBL" id="CP028811">
    <property type="protein sequence ID" value="AWA31101.1"/>
    <property type="molecule type" value="Genomic_DNA"/>
</dbReference>
<sequence>MVISSDIIALIASAISIFALLITFLNYRRDRNKTNQDYIFQEKVIAYKDLIYQASESYELLFQLVQEVQDYEGTNEDWVSFYEKECGNYYKLGYDFQKVVFRCIPILPNDIYLRLDEFSHESIHFVTSAFHKNAELTITAYDNLELTLKKIIELIRIDLKVEKLNVNLSKRLE</sequence>
<gene>
    <name evidence="2" type="ORF">HYN48_13945</name>
</gene>
<organism evidence="2 3">
    <name type="scientific">Flavobacterium magnum</name>
    <dbReference type="NCBI Taxonomy" id="2162713"/>
    <lineage>
        <taxon>Bacteria</taxon>
        <taxon>Pseudomonadati</taxon>
        <taxon>Bacteroidota</taxon>
        <taxon>Flavobacteriia</taxon>
        <taxon>Flavobacteriales</taxon>
        <taxon>Flavobacteriaceae</taxon>
        <taxon>Flavobacterium</taxon>
    </lineage>
</organism>
<keyword evidence="1" id="KW-1133">Transmembrane helix</keyword>
<evidence type="ECO:0000313" key="3">
    <source>
        <dbReference type="Proteomes" id="UP000244193"/>
    </source>
</evidence>
<dbReference type="AlphaFoldDB" id="A0A2S0RIZ7"/>
<keyword evidence="3" id="KW-1185">Reference proteome</keyword>
<protein>
    <recommendedName>
        <fullName evidence="4">DUF4760 domain-containing protein</fullName>
    </recommendedName>
</protein>
<evidence type="ECO:0000313" key="2">
    <source>
        <dbReference type="EMBL" id="AWA31101.1"/>
    </source>
</evidence>
<keyword evidence="1" id="KW-0812">Transmembrane</keyword>
<dbReference type="OrthoDB" id="1253616at2"/>
<feature type="transmembrane region" description="Helical" evidence="1">
    <location>
        <begin position="6"/>
        <end position="27"/>
    </location>
</feature>
<reference evidence="2 3" key="1">
    <citation type="submission" date="2018-04" db="EMBL/GenBank/DDBJ databases">
        <title>Genome sequencing of Flavobacterium sp. HYN0048.</title>
        <authorList>
            <person name="Yi H."/>
            <person name="Baek C."/>
        </authorList>
    </citation>
    <scope>NUCLEOTIDE SEQUENCE [LARGE SCALE GENOMIC DNA]</scope>
    <source>
        <strain evidence="2 3">HYN0048</strain>
    </source>
</reference>
<keyword evidence="1" id="KW-0472">Membrane</keyword>
<dbReference type="RefSeq" id="WP_108372766.1">
    <property type="nucleotide sequence ID" value="NZ_CP028811.1"/>
</dbReference>
<evidence type="ECO:0000256" key="1">
    <source>
        <dbReference type="SAM" id="Phobius"/>
    </source>
</evidence>